<feature type="region of interest" description="Disordered" evidence="1">
    <location>
        <begin position="435"/>
        <end position="459"/>
    </location>
</feature>
<dbReference type="Pfam" id="PF14661">
    <property type="entry name" value="HAUS6_N"/>
    <property type="match status" value="1"/>
</dbReference>
<accession>A0A8B8DZF9</accession>
<dbReference type="GO" id="GO:0070652">
    <property type="term" value="C:HAUS complex"/>
    <property type="evidence" value="ECO:0007669"/>
    <property type="project" value="InterPro"/>
</dbReference>
<feature type="domain" description="HAUS augmin-like complex subunit 6 N-terminal" evidence="2">
    <location>
        <begin position="11"/>
        <end position="264"/>
    </location>
</feature>
<dbReference type="InterPro" id="IPR026797">
    <property type="entry name" value="HAUS_6"/>
</dbReference>
<evidence type="ECO:0000313" key="4">
    <source>
        <dbReference type="RefSeq" id="XP_022332943.1"/>
    </source>
</evidence>
<dbReference type="GO" id="GO:0008017">
    <property type="term" value="F:microtubule binding"/>
    <property type="evidence" value="ECO:0007669"/>
    <property type="project" value="TreeGrafter"/>
</dbReference>
<feature type="compositionally biased region" description="Basic and acidic residues" evidence="1">
    <location>
        <begin position="614"/>
        <end position="623"/>
    </location>
</feature>
<feature type="region of interest" description="Disordered" evidence="1">
    <location>
        <begin position="930"/>
        <end position="954"/>
    </location>
</feature>
<feature type="compositionally biased region" description="Basic and acidic residues" evidence="1">
    <location>
        <begin position="240"/>
        <end position="250"/>
    </location>
</feature>
<feature type="region of interest" description="Disordered" evidence="1">
    <location>
        <begin position="726"/>
        <end position="748"/>
    </location>
</feature>
<feature type="compositionally biased region" description="Polar residues" evidence="1">
    <location>
        <begin position="482"/>
        <end position="495"/>
    </location>
</feature>
<protein>
    <submittedName>
        <fullName evidence="4">Uncharacterized protein LOC111130324 isoform X1</fullName>
    </submittedName>
</protein>
<dbReference type="Proteomes" id="UP000694844">
    <property type="component" value="Chromosome 4"/>
</dbReference>
<dbReference type="PANTHER" id="PTHR16151:SF2">
    <property type="entry name" value="HAUS AUGMIN-LIKE COMPLEX SUBUNIT 6"/>
    <property type="match status" value="1"/>
</dbReference>
<dbReference type="InterPro" id="IPR028163">
    <property type="entry name" value="HAUS_6_N"/>
</dbReference>
<feature type="region of interest" description="Disordered" evidence="1">
    <location>
        <begin position="1074"/>
        <end position="1098"/>
    </location>
</feature>
<reference evidence="4" key="1">
    <citation type="submission" date="2025-08" db="UniProtKB">
        <authorList>
            <consortium name="RefSeq"/>
        </authorList>
    </citation>
    <scope>IDENTIFICATION</scope>
    <source>
        <tissue evidence="4">Whole sample</tissue>
    </source>
</reference>
<evidence type="ECO:0000313" key="3">
    <source>
        <dbReference type="Proteomes" id="UP000694844"/>
    </source>
</evidence>
<evidence type="ECO:0000259" key="2">
    <source>
        <dbReference type="Pfam" id="PF14661"/>
    </source>
</evidence>
<gene>
    <name evidence="4" type="primary">LOC111130324</name>
</gene>
<feature type="compositionally biased region" description="Polar residues" evidence="1">
    <location>
        <begin position="581"/>
        <end position="595"/>
    </location>
</feature>
<keyword evidence="3" id="KW-1185">Reference proteome</keyword>
<organism evidence="3 4">
    <name type="scientific">Crassostrea virginica</name>
    <name type="common">Eastern oyster</name>
    <dbReference type="NCBI Taxonomy" id="6565"/>
    <lineage>
        <taxon>Eukaryota</taxon>
        <taxon>Metazoa</taxon>
        <taxon>Spiralia</taxon>
        <taxon>Lophotrochozoa</taxon>
        <taxon>Mollusca</taxon>
        <taxon>Bivalvia</taxon>
        <taxon>Autobranchia</taxon>
        <taxon>Pteriomorphia</taxon>
        <taxon>Ostreida</taxon>
        <taxon>Ostreoidea</taxon>
        <taxon>Ostreidae</taxon>
        <taxon>Crassostrea</taxon>
    </lineage>
</organism>
<sequence length="1127" mass="126210">MEDGLDIGELFFTNLQLLGFNVERMEAQVKIPFNKKMFDLPNRRGAEEVLYFLFSRLNPVMCKEEFRNCWPIGDKQQEQQFRRGCNNWLSSINKEEPEAMLPRISPSLFLTPGGAKFYQLLYRFSRYVILQVNDKENGMKDKEKHKYPTLTQENKELADNMADTMIGCMIRGRNSFLNTAKEIVSLNRQWKDQSNEMVKEHRKLTKEIRDTELRIRDQIQKSSEMSAARGSPVARKRRSKSYEPDFDPKSTQRSQKVNEVRGLWKQLDGFLVSEASEREVIESIVDRSLNKYRIDAAQIPIQVPDLLLRECEKEIRRRHVDNTFHHGKLNLVSLLQLWNLCLNLLHHRFQETGLPDFTGDIERLTTLAHKNHGLVLSSQGLQKEIEGVLPELKQSVDRLRGEVERGMSSTPTTLRTTAVGLGLMEPTPDISFSPASAVQGRQPTAPAVTLTPQETGTPEAVSRISEDIASRVNRVKLFNESPRISQQQERSTVSTKLPRKLATTQRKKTSVATERGRPRVVDVRGQLQSTPTKPQRERVTIHTGLKALDLKQDCSLDEVCDGVSNEPSTLVQRDISISGLNDSTLKTSSSQSTPTKGDPLCNVNNGSISNCDKTPIRERDSKDLVSGAPVLNKSPSDLLVDELFGETPTRSPSDYLLQEVLSSGVLNSPLLRQTGRGLNSRLLRQTDMSHFSGAGVDRSNGELTLRGEKSAGDLQRGLGDLQIGLGEMNAGGDSSQRGEGSSTQVQRPHSPVAEFLDHLEFEPRETSQVILDKQEGALSDLESSRSSEGLGMSDKENISVGPRLVTDEFNLELQSSRSHFSVEQTDEETELDLRHEGIQFIPSPGIPIIKESGQIPASPLSEDIRKIYREAIGGEGGGGYSPKGATERVPHPDIFDELWSIGDKDGNLDGVEMPVFSLNDSGEDIMEQARKSPLSVPTPKDNRGQRPPILPGSDNIQELVKNLSQRMSYLNGNPLPPHTSLRGVDRLILDRQRSRDWEELELSMEILDDLMGKSPDHQKSPLLHDDLLHYQQTSDDLLHSAGAKPSDNSCEGFNLSDDLDESFVPLKEGFRVEGGTTPAKKTTQTVNDGDCDREVSSTDDLMARFQKLKQETSKMEQKLQYSQKSYS</sequence>
<dbReference type="GO" id="GO:1990498">
    <property type="term" value="C:mitotic spindle microtubule"/>
    <property type="evidence" value="ECO:0007669"/>
    <property type="project" value="TreeGrafter"/>
</dbReference>
<dbReference type="AlphaFoldDB" id="A0A8B8DZF9"/>
<feature type="region of interest" description="Disordered" evidence="1">
    <location>
        <begin position="581"/>
        <end position="629"/>
    </location>
</feature>
<name>A0A8B8DZF9_CRAVI</name>
<dbReference type="KEGG" id="cvn:111130324"/>
<dbReference type="GO" id="GO:0051225">
    <property type="term" value="P:spindle assembly"/>
    <property type="evidence" value="ECO:0007669"/>
    <property type="project" value="InterPro"/>
</dbReference>
<evidence type="ECO:0000256" key="1">
    <source>
        <dbReference type="SAM" id="MobiDB-lite"/>
    </source>
</evidence>
<dbReference type="RefSeq" id="XP_022332943.1">
    <property type="nucleotide sequence ID" value="XM_022477235.1"/>
</dbReference>
<proteinExistence type="predicted"/>
<feature type="region of interest" description="Disordered" evidence="1">
    <location>
        <begin position="217"/>
        <end position="254"/>
    </location>
</feature>
<feature type="compositionally biased region" description="Polar residues" evidence="1">
    <location>
        <begin position="602"/>
        <end position="612"/>
    </location>
</feature>
<dbReference type="PANTHER" id="PTHR16151">
    <property type="entry name" value="HAUS AUGMIN-LIKE COMPLEX SUBUNIT 6"/>
    <property type="match status" value="1"/>
</dbReference>
<dbReference type="GeneID" id="111130324"/>
<feature type="region of interest" description="Disordered" evidence="1">
    <location>
        <begin position="481"/>
        <end position="514"/>
    </location>
</feature>
<feature type="compositionally biased region" description="Polar residues" evidence="1">
    <location>
        <begin position="732"/>
        <end position="747"/>
    </location>
</feature>
<dbReference type="OrthoDB" id="5575722at2759"/>